<dbReference type="GO" id="GO:0005886">
    <property type="term" value="C:plasma membrane"/>
    <property type="evidence" value="ECO:0007669"/>
    <property type="project" value="TreeGrafter"/>
</dbReference>
<keyword evidence="15" id="KW-1185">Reference proteome</keyword>
<dbReference type="InterPro" id="IPR003660">
    <property type="entry name" value="HAMP_dom"/>
</dbReference>
<evidence type="ECO:0000256" key="7">
    <source>
        <dbReference type="ARBA" id="ARBA00022777"/>
    </source>
</evidence>
<evidence type="ECO:0000259" key="13">
    <source>
        <dbReference type="PROSITE" id="PS50906"/>
    </source>
</evidence>
<dbReference type="InterPro" id="IPR005467">
    <property type="entry name" value="His_kinase_dom"/>
</dbReference>
<dbReference type="SUPFAM" id="SSF55874">
    <property type="entry name" value="ATPase domain of HSP90 chaperone/DNA topoisomerase II/histidine kinase"/>
    <property type="match status" value="1"/>
</dbReference>
<protein>
    <recommendedName>
        <fullName evidence="3">histidine kinase</fullName>
        <ecNumber evidence="3">2.7.13.3</ecNumber>
    </recommendedName>
</protein>
<dbReference type="InterPro" id="IPR036890">
    <property type="entry name" value="HATPase_C_sf"/>
</dbReference>
<dbReference type="GO" id="GO:0000160">
    <property type="term" value="P:phosphorelay signal transduction system"/>
    <property type="evidence" value="ECO:0007669"/>
    <property type="project" value="UniProtKB-KW"/>
</dbReference>
<evidence type="ECO:0000256" key="9">
    <source>
        <dbReference type="ARBA" id="ARBA00023012"/>
    </source>
</evidence>
<feature type="compositionally biased region" description="Low complexity" evidence="10">
    <location>
        <begin position="714"/>
        <end position="726"/>
    </location>
</feature>
<dbReference type="SMART" id="SM00304">
    <property type="entry name" value="HAMP"/>
    <property type="match status" value="1"/>
</dbReference>
<dbReference type="Gene3D" id="6.10.340.10">
    <property type="match status" value="1"/>
</dbReference>
<dbReference type="InterPro" id="IPR003594">
    <property type="entry name" value="HATPase_dom"/>
</dbReference>
<keyword evidence="4" id="KW-0597">Phosphoprotein</keyword>
<dbReference type="PANTHER" id="PTHR45436:SF5">
    <property type="entry name" value="SENSOR HISTIDINE KINASE TRCS"/>
    <property type="match status" value="1"/>
</dbReference>
<evidence type="ECO:0000256" key="3">
    <source>
        <dbReference type="ARBA" id="ARBA00012438"/>
    </source>
</evidence>
<feature type="domain" description="NIT" evidence="13">
    <location>
        <begin position="50"/>
        <end position="301"/>
    </location>
</feature>
<dbReference type="InterPro" id="IPR013587">
    <property type="entry name" value="Nitrate/nitrite_sensing"/>
</dbReference>
<feature type="domain" description="HAMP" evidence="12">
    <location>
        <begin position="332"/>
        <end position="401"/>
    </location>
</feature>
<evidence type="ECO:0000256" key="2">
    <source>
        <dbReference type="ARBA" id="ARBA00004370"/>
    </source>
</evidence>
<evidence type="ECO:0000313" key="15">
    <source>
        <dbReference type="Proteomes" id="UP000612585"/>
    </source>
</evidence>
<feature type="region of interest" description="Disordered" evidence="10">
    <location>
        <begin position="637"/>
        <end position="771"/>
    </location>
</feature>
<feature type="domain" description="Histidine kinase" evidence="11">
    <location>
        <begin position="518"/>
        <end position="622"/>
    </location>
</feature>
<evidence type="ECO:0000256" key="6">
    <source>
        <dbReference type="ARBA" id="ARBA00022692"/>
    </source>
</evidence>
<dbReference type="GO" id="GO:0004673">
    <property type="term" value="F:protein histidine kinase activity"/>
    <property type="evidence" value="ECO:0007669"/>
    <property type="project" value="UniProtKB-EC"/>
</dbReference>
<sequence length="771" mass="83396">MMRSRGSRLRTKIVALLLSLTALWAFAAWVTLRDGLNLLWVQTYNTGIYEPSEPLLLDLQMERRLSVGYLGSVTGPKSAELDAVRVRADDEMATFRESVRGNLVGMAADDELEKRVDALVALLDELPQLRSDIDNRGVDRVAAADAYTAVVTSIFEVYDALGQLDDVEIADDIKALTELYKARELMSQEDALVTGALAAGNLTDLEYVRFTQFVGNHRLIAARAAANLSDSDRGRYDALLASTPFTQLTGLEDKLIAETRPALRLPLVSGAWRASADAALQALNDVVTTGGDQMVERATPVAIWVVLRVLLAAGLGLLTVIASIIVAITTARALLKQLERLREAARHLANERLPGVVDRLSRGETVDVATEAPPLAFGTDEIGQVGQTFNVVQETAVRVAVEQAELRRGVRDVFLNLARRTQALVHRQLTLLDEMERRHDNANQLDDLFRLDHLATRMRRNAENLIVLSGATPGRAWRRSVPMVDVIRGAVAEVEDYTRVTVLPAGDYGLAGRAVSDVIHLLAELIENALSFSPPHTEVQIRSQLVANGYVVEIEDRGLGMTSAELAAANVRIANPPEFNLSAVRLGLFVVSRLAERHGMRIQLRESPYGGTTAIVLIPRDLIDEVTPEPVAVPAAVGARAAEEAHRAEPPRNDGDVSPSPRIDTTPGPAPAEGPAPTTTPPVQRHTPTGLPVRNRQAALAEPLRTSAPGPDEAVAASAADAASSVRPPEKVRSMIASYQAGTRRARAEAPRPHDDSSDDEAQREGADGDS</sequence>
<feature type="compositionally biased region" description="Basic and acidic residues" evidence="10">
    <location>
        <begin position="641"/>
        <end position="655"/>
    </location>
</feature>
<keyword evidence="8" id="KW-0472">Membrane</keyword>
<keyword evidence="7" id="KW-0418">Kinase</keyword>
<keyword evidence="6" id="KW-0812">Transmembrane</keyword>
<evidence type="ECO:0000259" key="12">
    <source>
        <dbReference type="PROSITE" id="PS50885"/>
    </source>
</evidence>
<dbReference type="Pfam" id="PF02518">
    <property type="entry name" value="HATPase_c"/>
    <property type="match status" value="1"/>
</dbReference>
<dbReference type="PANTHER" id="PTHR45436">
    <property type="entry name" value="SENSOR HISTIDINE KINASE YKOH"/>
    <property type="match status" value="1"/>
</dbReference>
<evidence type="ECO:0000256" key="8">
    <source>
        <dbReference type="ARBA" id="ARBA00022989"/>
    </source>
</evidence>
<dbReference type="Gene3D" id="3.30.565.10">
    <property type="entry name" value="Histidine kinase-like ATPase, C-terminal domain"/>
    <property type="match status" value="1"/>
</dbReference>
<dbReference type="PROSITE" id="PS50109">
    <property type="entry name" value="HIS_KIN"/>
    <property type="match status" value="1"/>
</dbReference>
<dbReference type="Pfam" id="PF08376">
    <property type="entry name" value="NIT"/>
    <property type="match status" value="1"/>
</dbReference>
<dbReference type="EMBL" id="BOPG01000013">
    <property type="protein sequence ID" value="GIJ55062.1"/>
    <property type="molecule type" value="Genomic_DNA"/>
</dbReference>
<keyword evidence="5" id="KW-0808">Transferase</keyword>
<organism evidence="14 15">
    <name type="scientific">Virgisporangium aurantiacum</name>
    <dbReference type="NCBI Taxonomy" id="175570"/>
    <lineage>
        <taxon>Bacteria</taxon>
        <taxon>Bacillati</taxon>
        <taxon>Actinomycetota</taxon>
        <taxon>Actinomycetes</taxon>
        <taxon>Micromonosporales</taxon>
        <taxon>Micromonosporaceae</taxon>
        <taxon>Virgisporangium</taxon>
    </lineage>
</organism>
<keyword evidence="9" id="KW-0902">Two-component regulatory system</keyword>
<reference evidence="14" key="1">
    <citation type="submission" date="2021-01" db="EMBL/GenBank/DDBJ databases">
        <title>Whole genome shotgun sequence of Virgisporangium aurantiacum NBRC 16421.</title>
        <authorList>
            <person name="Komaki H."/>
            <person name="Tamura T."/>
        </authorList>
    </citation>
    <scope>NUCLEOTIDE SEQUENCE</scope>
    <source>
        <strain evidence="14">NBRC 16421</strain>
    </source>
</reference>
<feature type="compositionally biased region" description="Basic and acidic residues" evidence="10">
    <location>
        <begin position="746"/>
        <end position="771"/>
    </location>
</feature>
<dbReference type="AlphaFoldDB" id="A0A8J4E0I7"/>
<evidence type="ECO:0000256" key="5">
    <source>
        <dbReference type="ARBA" id="ARBA00022679"/>
    </source>
</evidence>
<gene>
    <name evidence="14" type="ORF">Vau01_025780</name>
</gene>
<dbReference type="InterPro" id="IPR050428">
    <property type="entry name" value="TCS_sensor_his_kinase"/>
</dbReference>
<dbReference type="PROSITE" id="PS50906">
    <property type="entry name" value="NIT"/>
    <property type="match status" value="1"/>
</dbReference>
<name>A0A8J4E0I7_9ACTN</name>
<proteinExistence type="predicted"/>
<comment type="caution">
    <text evidence="14">The sequence shown here is derived from an EMBL/GenBank/DDBJ whole genome shotgun (WGS) entry which is preliminary data.</text>
</comment>
<dbReference type="InterPro" id="IPR010910">
    <property type="entry name" value="Nitrate/nitrite_sensing_bac"/>
</dbReference>
<comment type="subcellular location">
    <subcellularLocation>
        <location evidence="2">Membrane</location>
    </subcellularLocation>
</comment>
<evidence type="ECO:0000256" key="4">
    <source>
        <dbReference type="ARBA" id="ARBA00022553"/>
    </source>
</evidence>
<accession>A0A8J4E0I7</accession>
<evidence type="ECO:0000313" key="14">
    <source>
        <dbReference type="EMBL" id="GIJ55062.1"/>
    </source>
</evidence>
<evidence type="ECO:0000256" key="10">
    <source>
        <dbReference type="SAM" id="MobiDB-lite"/>
    </source>
</evidence>
<feature type="compositionally biased region" description="Pro residues" evidence="10">
    <location>
        <begin position="668"/>
        <end position="680"/>
    </location>
</feature>
<dbReference type="Proteomes" id="UP000612585">
    <property type="component" value="Unassembled WGS sequence"/>
</dbReference>
<evidence type="ECO:0000259" key="11">
    <source>
        <dbReference type="PROSITE" id="PS50109"/>
    </source>
</evidence>
<dbReference type="Pfam" id="PF00672">
    <property type="entry name" value="HAMP"/>
    <property type="match status" value="1"/>
</dbReference>
<dbReference type="SMART" id="SM00387">
    <property type="entry name" value="HATPase_c"/>
    <property type="match status" value="1"/>
</dbReference>
<comment type="catalytic activity">
    <reaction evidence="1">
        <text>ATP + protein L-histidine = ADP + protein N-phospho-L-histidine.</text>
        <dbReference type="EC" id="2.7.13.3"/>
    </reaction>
</comment>
<evidence type="ECO:0000256" key="1">
    <source>
        <dbReference type="ARBA" id="ARBA00000085"/>
    </source>
</evidence>
<dbReference type="EC" id="2.7.13.3" evidence="3"/>
<dbReference type="PROSITE" id="PS50885">
    <property type="entry name" value="HAMP"/>
    <property type="match status" value="1"/>
</dbReference>
<keyword evidence="8" id="KW-1133">Transmembrane helix</keyword>